<dbReference type="PANTHER" id="PTHR13847">
    <property type="entry name" value="SARCOSINE DEHYDROGENASE-RELATED"/>
    <property type="match status" value="1"/>
</dbReference>
<evidence type="ECO:0000259" key="2">
    <source>
        <dbReference type="Pfam" id="PF01266"/>
    </source>
</evidence>
<reference evidence="3 4" key="1">
    <citation type="journal article" date="2016" name="Nat. Commun.">
        <title>Thousands of microbial genomes shed light on interconnected biogeochemical processes in an aquifer system.</title>
        <authorList>
            <person name="Anantharaman K."/>
            <person name="Brown C.T."/>
            <person name="Hug L.A."/>
            <person name="Sharon I."/>
            <person name="Castelle C.J."/>
            <person name="Probst A.J."/>
            <person name="Thomas B.C."/>
            <person name="Singh A."/>
            <person name="Wilkins M.J."/>
            <person name="Karaoz U."/>
            <person name="Brodie E.L."/>
            <person name="Williams K.H."/>
            <person name="Hubbard S.S."/>
            <person name="Banfield J.F."/>
        </authorList>
    </citation>
    <scope>NUCLEOTIDE SEQUENCE [LARGE SCALE GENOMIC DNA]</scope>
</reference>
<keyword evidence="1" id="KW-1133">Transmembrane helix</keyword>
<dbReference type="Pfam" id="PF01266">
    <property type="entry name" value="DAO"/>
    <property type="match status" value="1"/>
</dbReference>
<dbReference type="Proteomes" id="UP000178538">
    <property type="component" value="Unassembled WGS sequence"/>
</dbReference>
<dbReference type="PANTHER" id="PTHR13847:SF281">
    <property type="entry name" value="FAD DEPENDENT OXIDOREDUCTASE DOMAIN-CONTAINING PROTEIN"/>
    <property type="match status" value="1"/>
</dbReference>
<evidence type="ECO:0000313" key="3">
    <source>
        <dbReference type="EMBL" id="OHA89869.1"/>
    </source>
</evidence>
<accession>A0A1G2SZ32</accession>
<feature type="transmembrane region" description="Helical" evidence="1">
    <location>
        <begin position="28"/>
        <end position="45"/>
    </location>
</feature>
<dbReference type="SUPFAM" id="SSF51905">
    <property type="entry name" value="FAD/NAD(P)-binding domain"/>
    <property type="match status" value="1"/>
</dbReference>
<dbReference type="InterPro" id="IPR036188">
    <property type="entry name" value="FAD/NAD-bd_sf"/>
</dbReference>
<dbReference type="GO" id="GO:0005737">
    <property type="term" value="C:cytoplasm"/>
    <property type="evidence" value="ECO:0007669"/>
    <property type="project" value="TreeGrafter"/>
</dbReference>
<name>A0A1G2SZ32_9BACT</name>
<keyword evidence="1" id="KW-0812">Transmembrane</keyword>
<dbReference type="Gene3D" id="3.30.9.10">
    <property type="entry name" value="D-Amino Acid Oxidase, subunit A, domain 2"/>
    <property type="match status" value="1"/>
</dbReference>
<feature type="domain" description="FAD dependent oxidoreductase" evidence="2">
    <location>
        <begin position="27"/>
        <end position="437"/>
    </location>
</feature>
<dbReference type="AlphaFoldDB" id="A0A1G2SZ32"/>
<gene>
    <name evidence="3" type="ORF">A2832_01890</name>
</gene>
<dbReference type="InterPro" id="IPR006076">
    <property type="entry name" value="FAD-dep_OxRdtase"/>
</dbReference>
<keyword evidence="1" id="KW-0472">Membrane</keyword>
<evidence type="ECO:0000313" key="4">
    <source>
        <dbReference type="Proteomes" id="UP000178538"/>
    </source>
</evidence>
<dbReference type="EMBL" id="MHVG01000023">
    <property type="protein sequence ID" value="OHA89869.1"/>
    <property type="molecule type" value="Genomic_DNA"/>
</dbReference>
<proteinExistence type="predicted"/>
<organism evidence="3 4">
    <name type="scientific">Candidatus Zambryskibacteria bacterium RIFCSPHIGHO2_01_FULL_44_22b</name>
    <dbReference type="NCBI Taxonomy" id="1802737"/>
    <lineage>
        <taxon>Bacteria</taxon>
        <taxon>Candidatus Zambryskiibacteriota</taxon>
    </lineage>
</organism>
<dbReference type="Gene3D" id="3.50.50.60">
    <property type="entry name" value="FAD/NAD(P)-binding domain"/>
    <property type="match status" value="1"/>
</dbReference>
<comment type="caution">
    <text evidence="3">The sequence shown here is derived from an EMBL/GenBank/DDBJ whole genome shotgun (WGS) entry which is preliminary data.</text>
</comment>
<protein>
    <recommendedName>
        <fullName evidence="2">FAD dependent oxidoreductase domain-containing protein</fullName>
    </recommendedName>
</protein>
<dbReference type="STRING" id="1802737.A2832_01890"/>
<evidence type="ECO:0000256" key="1">
    <source>
        <dbReference type="SAM" id="Phobius"/>
    </source>
</evidence>
<sequence>MANTSPWIHQLDKDRQTVSLTRDEKTDIAVVGAGIAGISTVFFLLKNTNKKVLLIEGDKLAHGATGHNAGQISGYFERPFRDIVKEFGLEMACEGQKSFDRAWELLNQMYTEAELDIPLFRFQGYAGYSTKEQVLGHLENNFLRRKGGLYAGPVEIWEDADFLHKIPEKYNGFFSIVSRDEIALKLETFDPQYIAVNSAQKGVMNSALFCQEVVTYLLKKYQDRFSLYEYTRIGKVVLKEDKVLLDAIKHTVECDKVVLCTNGFEKFEIFAPSGLSIDTKFHHNVHGIVAFMGGYLEKFTGIPSAISYFSKKAADITDNDGVPYFYVTRRPYEYEVNIRHNLVSVGGPDFQLEKKEYDRTREVSDSAKNQITDFIRKTYDKVKDLQYSFMWYGVMGYTNNRLRMIGSDPEHDRLYYNLGCNRVGILLSVFGGDKVARQIAGEIFPPSIFDIPTRRGRLSGRRRALSLSLQSR</sequence>